<comment type="caution">
    <text evidence="1">The sequence shown here is derived from an EMBL/GenBank/DDBJ whole genome shotgun (WGS) entry which is preliminary data.</text>
</comment>
<reference evidence="1" key="1">
    <citation type="submission" date="2015-03" db="EMBL/GenBank/DDBJ databases">
        <title>Metagenome Sequencing of an Archaeal-Dominated Microbial Community from a Hot Spring at the Los Azufres Geothermal Field, Mexico.</title>
        <authorList>
            <person name="Servin-Garciduenas L.E."/>
            <person name="Martinez-Romero E."/>
        </authorList>
    </citation>
    <scope>NUCLEOTIDE SEQUENCE [LARGE SCALE GENOMIC DNA]</scope>
    <source>
        <strain evidence="1">AZ1-454</strain>
    </source>
</reference>
<dbReference type="AlphaFoldDB" id="A0A0F2LKY5"/>
<organism evidence="1">
    <name type="scientific">Candidatus Aramenus sulfurataquae</name>
    <dbReference type="NCBI Taxonomy" id="1326980"/>
    <lineage>
        <taxon>Archaea</taxon>
        <taxon>Thermoproteota</taxon>
        <taxon>Thermoprotei</taxon>
        <taxon>Sulfolobales</taxon>
        <taxon>Sulfolobaceae</taxon>
        <taxon>Candidatus Aramenus</taxon>
    </lineage>
</organism>
<accession>A0A0F2LKY5</accession>
<name>A0A0F2LKY5_9CREN</name>
<evidence type="ECO:0000313" key="1">
    <source>
        <dbReference type="EMBL" id="KJR78238.1"/>
    </source>
</evidence>
<feature type="non-terminal residue" evidence="1">
    <location>
        <position position="1"/>
    </location>
</feature>
<gene>
    <name evidence="1" type="ORF">TQ35_08350</name>
</gene>
<protein>
    <submittedName>
        <fullName evidence="1">Uncharacterized protein</fullName>
    </submittedName>
</protein>
<dbReference type="EMBL" id="JZWS01000162">
    <property type="protein sequence ID" value="KJR78238.1"/>
    <property type="molecule type" value="Genomic_DNA"/>
</dbReference>
<proteinExistence type="predicted"/>
<sequence>KAPNAPVFGVIDKRIEPIVNIRKPKLYNLTLPYMSDNLPKETRRVAVTMLYPINIHNKYWKDVKGLISIPLKIAGSEIMVMVPFIEAIKIPNVVLLNATHLYCINKNKEMLSI</sequence>